<feature type="compositionally biased region" description="Low complexity" evidence="1">
    <location>
        <begin position="163"/>
        <end position="173"/>
    </location>
</feature>
<evidence type="ECO:0000256" key="1">
    <source>
        <dbReference type="SAM" id="MobiDB-lite"/>
    </source>
</evidence>
<protein>
    <submittedName>
        <fullName evidence="2">Uncharacterized protein</fullName>
    </submittedName>
</protein>
<comment type="caution">
    <text evidence="2">The sequence shown here is derived from an EMBL/GenBank/DDBJ whole genome shotgun (WGS) entry which is preliminary data.</text>
</comment>
<reference evidence="2" key="1">
    <citation type="submission" date="2021-07" db="EMBL/GenBank/DDBJ databases">
        <title>Draft genome of Mortierella alpina, strain LL118, isolated from an aspen leaf litter sample.</title>
        <authorList>
            <person name="Yang S."/>
            <person name="Vinatzer B.A."/>
        </authorList>
    </citation>
    <scope>NUCLEOTIDE SEQUENCE</scope>
    <source>
        <strain evidence="2">LL118</strain>
    </source>
</reference>
<organism evidence="2 3">
    <name type="scientific">Mortierella alpina</name>
    <name type="common">Oleaginous fungus</name>
    <name type="synonym">Mortierella renispora</name>
    <dbReference type="NCBI Taxonomy" id="64518"/>
    <lineage>
        <taxon>Eukaryota</taxon>
        <taxon>Fungi</taxon>
        <taxon>Fungi incertae sedis</taxon>
        <taxon>Mucoromycota</taxon>
        <taxon>Mortierellomycotina</taxon>
        <taxon>Mortierellomycetes</taxon>
        <taxon>Mortierellales</taxon>
        <taxon>Mortierellaceae</taxon>
        <taxon>Mortierella</taxon>
    </lineage>
</organism>
<name>A0A9P8CWD7_MORAP</name>
<dbReference type="Proteomes" id="UP000717515">
    <property type="component" value="Unassembled WGS sequence"/>
</dbReference>
<dbReference type="AlphaFoldDB" id="A0A9P8CWD7"/>
<gene>
    <name evidence="2" type="ORF">KVV02_008688</name>
</gene>
<evidence type="ECO:0000313" key="3">
    <source>
        <dbReference type="Proteomes" id="UP000717515"/>
    </source>
</evidence>
<sequence>MEATLDLGHARTPLPPKKLTGEKKKIVEDKTFGLKNKNKSAEVGRTQLTDQRLLFSCPQKLEVWKGALTKHIKDHTWTADQVERLFFPRPEKLSPLNNLPIILLLGSILATIWRLHFAFIREDQIFDTTRVLGAVDIALNQVLAQMEERRKRVARHQPPLPAADPATDTNFLT</sequence>
<proteinExistence type="predicted"/>
<accession>A0A9P8CWD7</accession>
<dbReference type="EMBL" id="JAIFTL010000248">
    <property type="protein sequence ID" value="KAG9320904.1"/>
    <property type="molecule type" value="Genomic_DNA"/>
</dbReference>
<feature type="region of interest" description="Disordered" evidence="1">
    <location>
        <begin position="153"/>
        <end position="173"/>
    </location>
</feature>
<evidence type="ECO:0000313" key="2">
    <source>
        <dbReference type="EMBL" id="KAG9320904.1"/>
    </source>
</evidence>